<evidence type="ECO:0000313" key="6">
    <source>
        <dbReference type="EMBL" id="GHE45253.1"/>
    </source>
</evidence>
<reference evidence="6" key="1">
    <citation type="journal article" date="2014" name="Int. J. Syst. Evol. Microbiol.">
        <title>Complete genome sequence of Corynebacterium casei LMG S-19264T (=DSM 44701T), isolated from a smear-ripened cheese.</title>
        <authorList>
            <consortium name="US DOE Joint Genome Institute (JGI-PGF)"/>
            <person name="Walter F."/>
            <person name="Albersmeier A."/>
            <person name="Kalinowski J."/>
            <person name="Ruckert C."/>
        </authorList>
    </citation>
    <scope>NUCLEOTIDE SEQUENCE</scope>
    <source>
        <strain evidence="6">JCM 4784</strain>
    </source>
</reference>
<dbReference type="PANTHER" id="PTHR46796">
    <property type="entry name" value="HTH-TYPE TRANSCRIPTIONAL ACTIVATOR RHAS-RELATED"/>
    <property type="match status" value="1"/>
</dbReference>
<dbReference type="Gene3D" id="1.10.10.60">
    <property type="entry name" value="Homeodomain-like"/>
    <property type="match status" value="1"/>
</dbReference>
<keyword evidence="3" id="KW-0804">Transcription</keyword>
<evidence type="ECO:0000256" key="4">
    <source>
        <dbReference type="SAM" id="MobiDB-lite"/>
    </source>
</evidence>
<feature type="domain" description="HTH araC/xylS-type" evidence="5">
    <location>
        <begin position="227"/>
        <end position="328"/>
    </location>
</feature>
<dbReference type="PROSITE" id="PS01124">
    <property type="entry name" value="HTH_ARAC_FAMILY_2"/>
    <property type="match status" value="1"/>
</dbReference>
<protein>
    <submittedName>
        <fullName evidence="6">AraC family transcriptional regulator</fullName>
    </submittedName>
</protein>
<gene>
    <name evidence="6" type="ORF">GCM10018785_13630</name>
</gene>
<dbReference type="SMART" id="SM00342">
    <property type="entry name" value="HTH_ARAC"/>
    <property type="match status" value="1"/>
</dbReference>
<keyword evidence="7" id="KW-1185">Reference proteome</keyword>
<dbReference type="Pfam" id="PF14525">
    <property type="entry name" value="AraC_binding_2"/>
    <property type="match status" value="1"/>
</dbReference>
<comment type="caution">
    <text evidence="6">The sequence shown here is derived from an EMBL/GenBank/DDBJ whole genome shotgun (WGS) entry which is preliminary data.</text>
</comment>
<evidence type="ECO:0000256" key="2">
    <source>
        <dbReference type="ARBA" id="ARBA00023125"/>
    </source>
</evidence>
<dbReference type="InterPro" id="IPR035418">
    <property type="entry name" value="AraC-bd_2"/>
</dbReference>
<feature type="region of interest" description="Disordered" evidence="4">
    <location>
        <begin position="196"/>
        <end position="217"/>
    </location>
</feature>
<evidence type="ECO:0000256" key="3">
    <source>
        <dbReference type="ARBA" id="ARBA00023163"/>
    </source>
</evidence>
<dbReference type="EMBL" id="BNBT01000012">
    <property type="protein sequence ID" value="GHE45253.1"/>
    <property type="molecule type" value="Genomic_DNA"/>
</dbReference>
<sequence length="349" mass="38389">MFRSDDLPPGERLARFEDFLGGTSHPMRVTTADPARFRATVRVLDLGPVSVVHLTCSPAVVWRTERLIRRADPELCSVLFPHRGALRVAQARREADLRGRDFALCDSSLPFRVLLSGHGTPALVQARVPRALLPAPVRRTGHLLGRRLPGREGLGALLTQFLTDVTAAPAPYTGSDVSRLSSVALDLLATVLAHHADEGAPEREEDGPAWPRDGLGRAQGGPHELLPLIEAFIEEHLADPDLSPATVAAAHHISVRYLHRLFQLRDTTVTELIRGRRLERARHDLADPRLGDLPVHRVAARWGFVEHSAFTRAFRTAYGMPPRDYRQRARRVPADPPGGPPRLPAARGG</sequence>
<feature type="compositionally biased region" description="Pro residues" evidence="4">
    <location>
        <begin position="334"/>
        <end position="343"/>
    </location>
</feature>
<organism evidence="6 7">
    <name type="scientific">Streptomyces longispororuber</name>
    <dbReference type="NCBI Taxonomy" id="68230"/>
    <lineage>
        <taxon>Bacteria</taxon>
        <taxon>Bacillati</taxon>
        <taxon>Actinomycetota</taxon>
        <taxon>Actinomycetes</taxon>
        <taxon>Kitasatosporales</taxon>
        <taxon>Streptomycetaceae</taxon>
        <taxon>Streptomyces</taxon>
    </lineage>
</organism>
<dbReference type="Pfam" id="PF12833">
    <property type="entry name" value="HTH_18"/>
    <property type="match status" value="1"/>
</dbReference>
<evidence type="ECO:0000256" key="1">
    <source>
        <dbReference type="ARBA" id="ARBA00023015"/>
    </source>
</evidence>
<dbReference type="PROSITE" id="PS00041">
    <property type="entry name" value="HTH_ARAC_FAMILY_1"/>
    <property type="match status" value="1"/>
</dbReference>
<evidence type="ECO:0000259" key="5">
    <source>
        <dbReference type="PROSITE" id="PS01124"/>
    </source>
</evidence>
<keyword evidence="1" id="KW-0805">Transcription regulation</keyword>
<dbReference type="InterPro" id="IPR009057">
    <property type="entry name" value="Homeodomain-like_sf"/>
</dbReference>
<dbReference type="InterPro" id="IPR018060">
    <property type="entry name" value="HTH_AraC"/>
</dbReference>
<name>A0A918ZD76_9ACTN</name>
<dbReference type="AlphaFoldDB" id="A0A918ZD76"/>
<dbReference type="GO" id="GO:0003700">
    <property type="term" value="F:DNA-binding transcription factor activity"/>
    <property type="evidence" value="ECO:0007669"/>
    <property type="project" value="InterPro"/>
</dbReference>
<dbReference type="SUPFAM" id="SSF46689">
    <property type="entry name" value="Homeodomain-like"/>
    <property type="match status" value="1"/>
</dbReference>
<evidence type="ECO:0000313" key="7">
    <source>
        <dbReference type="Proteomes" id="UP000608024"/>
    </source>
</evidence>
<feature type="region of interest" description="Disordered" evidence="4">
    <location>
        <begin position="326"/>
        <end position="349"/>
    </location>
</feature>
<dbReference type="Proteomes" id="UP000608024">
    <property type="component" value="Unassembled WGS sequence"/>
</dbReference>
<dbReference type="PANTHER" id="PTHR46796:SF6">
    <property type="entry name" value="ARAC SUBFAMILY"/>
    <property type="match status" value="1"/>
</dbReference>
<keyword evidence="2" id="KW-0238">DNA-binding</keyword>
<reference evidence="6" key="2">
    <citation type="submission" date="2020-09" db="EMBL/GenBank/DDBJ databases">
        <authorList>
            <person name="Sun Q."/>
            <person name="Ohkuma M."/>
        </authorList>
    </citation>
    <scope>NUCLEOTIDE SEQUENCE</scope>
    <source>
        <strain evidence="6">JCM 4784</strain>
    </source>
</reference>
<dbReference type="InterPro" id="IPR050204">
    <property type="entry name" value="AraC_XylS_family_regulators"/>
</dbReference>
<dbReference type="GO" id="GO:0043565">
    <property type="term" value="F:sequence-specific DNA binding"/>
    <property type="evidence" value="ECO:0007669"/>
    <property type="project" value="InterPro"/>
</dbReference>
<dbReference type="InterPro" id="IPR018062">
    <property type="entry name" value="HTH_AraC-typ_CS"/>
</dbReference>
<proteinExistence type="predicted"/>
<accession>A0A918ZD76</accession>